<keyword evidence="2" id="KW-0472">Membrane</keyword>
<evidence type="ECO:0000256" key="2">
    <source>
        <dbReference type="SAM" id="Phobius"/>
    </source>
</evidence>
<dbReference type="Pfam" id="PF13561">
    <property type="entry name" value="adh_short_C2"/>
    <property type="match status" value="1"/>
</dbReference>
<protein>
    <submittedName>
        <fullName evidence="3">Short-chain dehydrogenase</fullName>
    </submittedName>
</protein>
<dbReference type="NCBIfam" id="NF005559">
    <property type="entry name" value="PRK07231.1"/>
    <property type="match status" value="1"/>
</dbReference>
<accession>A0A255YU36</accession>
<comment type="caution">
    <text evidence="3">The sequence shown here is derived from an EMBL/GenBank/DDBJ whole genome shotgun (WGS) entry which is preliminary data.</text>
</comment>
<dbReference type="FunFam" id="3.40.50.720:FF:000084">
    <property type="entry name" value="Short-chain dehydrogenase reductase"/>
    <property type="match status" value="1"/>
</dbReference>
<dbReference type="PRINTS" id="PR00080">
    <property type="entry name" value="SDRFAMILY"/>
</dbReference>
<feature type="transmembrane region" description="Helical" evidence="2">
    <location>
        <begin position="126"/>
        <end position="148"/>
    </location>
</feature>
<dbReference type="PRINTS" id="PR00081">
    <property type="entry name" value="GDHRDH"/>
</dbReference>
<comment type="similarity">
    <text evidence="1">Belongs to the short-chain dehydrogenases/reductases (SDR) family.</text>
</comment>
<gene>
    <name evidence="3" type="ORF">CHU95_18425</name>
</gene>
<dbReference type="RefSeq" id="WP_094457768.1">
    <property type="nucleotide sequence ID" value="NZ_NOXU01000031.1"/>
</dbReference>
<dbReference type="PANTHER" id="PTHR43943:SF2">
    <property type="entry name" value="DEHYDROGENASE_REDUCTASE 4"/>
    <property type="match status" value="1"/>
</dbReference>
<dbReference type="EMBL" id="NOXU01000031">
    <property type="protein sequence ID" value="OYQ32733.1"/>
    <property type="molecule type" value="Genomic_DNA"/>
</dbReference>
<sequence length="261" mass="26918">MDATAYGRLFDLSGRRALVTGGQRGLGRAIATALACHGAEVWICCEDARDCTAAAEALRVQGLNVHAIACDVADRAALSAMVERVMAAGPLDILVCNAGVAPHAGAITTASDADWQATMTINLQSVLWLAGMVLPGMAGTGGGSMMIMSSIAGLRGNRALGLYGLSKAANAQLARNLAVEWGPSNIRVNAISPGFIRTDLSRDLLDNPDFMQRRMAMTPLRRPGEPAEVAGVAVMLASAAGAFITGQNIVVDGGTLITDGN</sequence>
<dbReference type="InterPro" id="IPR036291">
    <property type="entry name" value="NAD(P)-bd_dom_sf"/>
</dbReference>
<evidence type="ECO:0000313" key="4">
    <source>
        <dbReference type="Proteomes" id="UP000216998"/>
    </source>
</evidence>
<dbReference type="AlphaFoldDB" id="A0A255YU36"/>
<keyword evidence="2" id="KW-0812">Transmembrane</keyword>
<evidence type="ECO:0000313" key="3">
    <source>
        <dbReference type="EMBL" id="OYQ32733.1"/>
    </source>
</evidence>
<dbReference type="OrthoDB" id="9803333at2"/>
<evidence type="ECO:0000256" key="1">
    <source>
        <dbReference type="ARBA" id="ARBA00006484"/>
    </source>
</evidence>
<name>A0A255YU36_9PROT</name>
<dbReference type="InterPro" id="IPR002347">
    <property type="entry name" value="SDR_fam"/>
</dbReference>
<dbReference type="Gene3D" id="3.40.50.720">
    <property type="entry name" value="NAD(P)-binding Rossmann-like Domain"/>
    <property type="match status" value="1"/>
</dbReference>
<keyword evidence="2" id="KW-1133">Transmembrane helix</keyword>
<keyword evidence="4" id="KW-1185">Reference proteome</keyword>
<proteinExistence type="inferred from homology"/>
<reference evidence="3 4" key="1">
    <citation type="submission" date="2017-07" db="EMBL/GenBank/DDBJ databases">
        <title>Niveispirillum cyanobacteriorum sp. nov., isolated from cyanobacterial aggregates in a eutrophic lake.</title>
        <authorList>
            <person name="Cai H."/>
        </authorList>
    </citation>
    <scope>NUCLEOTIDE SEQUENCE [LARGE SCALE GENOMIC DNA]</scope>
    <source>
        <strain evidence="4">TH1-14</strain>
    </source>
</reference>
<organism evidence="3 4">
    <name type="scientific">Niveispirillum lacus</name>
    <dbReference type="NCBI Taxonomy" id="1981099"/>
    <lineage>
        <taxon>Bacteria</taxon>
        <taxon>Pseudomonadati</taxon>
        <taxon>Pseudomonadota</taxon>
        <taxon>Alphaproteobacteria</taxon>
        <taxon>Rhodospirillales</taxon>
        <taxon>Azospirillaceae</taxon>
        <taxon>Niveispirillum</taxon>
    </lineage>
</organism>
<dbReference type="Proteomes" id="UP000216998">
    <property type="component" value="Unassembled WGS sequence"/>
</dbReference>
<dbReference type="SUPFAM" id="SSF51735">
    <property type="entry name" value="NAD(P)-binding Rossmann-fold domains"/>
    <property type="match status" value="1"/>
</dbReference>
<dbReference type="PANTHER" id="PTHR43943">
    <property type="entry name" value="DEHYDROGENASE/REDUCTASE (SDR FAMILY) MEMBER 4"/>
    <property type="match status" value="1"/>
</dbReference>